<dbReference type="PROSITE" id="PS00813">
    <property type="entry name" value="IF4E"/>
    <property type="match status" value="1"/>
</dbReference>
<name>A0ABR2MQP6_9ASPA</name>
<keyword evidence="4 10" id="KW-0694">RNA-binding</keyword>
<feature type="region of interest" description="Disordered" evidence="11">
    <location>
        <begin position="1"/>
        <end position="49"/>
    </location>
</feature>
<feature type="compositionally biased region" description="Polar residues" evidence="11">
    <location>
        <begin position="12"/>
        <end position="28"/>
    </location>
</feature>
<protein>
    <recommendedName>
        <fullName evidence="8">eIF-4F 25 kDa subunit</fullName>
    </recommendedName>
    <alternativeName>
        <fullName evidence="9">eIF-4F p26 subunit</fullName>
    </alternativeName>
    <alternativeName>
        <fullName evidence="7">mRNA cap-binding protein</fullName>
    </alternativeName>
</protein>
<evidence type="ECO:0000256" key="2">
    <source>
        <dbReference type="ARBA" id="ARBA00022540"/>
    </source>
</evidence>
<comment type="caution">
    <text evidence="12">The sequence shown here is derived from an EMBL/GenBank/DDBJ whole genome shotgun (WGS) entry which is preliminary data.</text>
</comment>
<evidence type="ECO:0000256" key="6">
    <source>
        <dbReference type="ARBA" id="ARBA00025991"/>
    </source>
</evidence>
<evidence type="ECO:0000256" key="11">
    <source>
        <dbReference type="SAM" id="MobiDB-lite"/>
    </source>
</evidence>
<evidence type="ECO:0000256" key="5">
    <source>
        <dbReference type="ARBA" id="ARBA00022917"/>
    </source>
</evidence>
<comment type="similarity">
    <text evidence="1 10">Belongs to the eukaryotic initiation factor 4E family.</text>
</comment>
<dbReference type="Proteomes" id="UP001412067">
    <property type="component" value="Unassembled WGS sequence"/>
</dbReference>
<evidence type="ECO:0000256" key="8">
    <source>
        <dbReference type="ARBA" id="ARBA00032656"/>
    </source>
</evidence>
<keyword evidence="5 10" id="KW-0648">Protein biosynthesis</keyword>
<dbReference type="PANTHER" id="PTHR11960:SF8">
    <property type="entry name" value="EUKARYOTIC TRANSLATION INITIATION FACTOR 4E1-RELATED"/>
    <property type="match status" value="1"/>
</dbReference>
<evidence type="ECO:0000256" key="4">
    <source>
        <dbReference type="ARBA" id="ARBA00022884"/>
    </source>
</evidence>
<keyword evidence="13" id="KW-1185">Reference proteome</keyword>
<reference evidence="12 13" key="1">
    <citation type="journal article" date="2022" name="Nat. Plants">
        <title>Genomes of leafy and leafless Platanthera orchids illuminate the evolution of mycoheterotrophy.</title>
        <authorList>
            <person name="Li M.H."/>
            <person name="Liu K.W."/>
            <person name="Li Z."/>
            <person name="Lu H.C."/>
            <person name="Ye Q.L."/>
            <person name="Zhang D."/>
            <person name="Wang J.Y."/>
            <person name="Li Y.F."/>
            <person name="Zhong Z.M."/>
            <person name="Liu X."/>
            <person name="Yu X."/>
            <person name="Liu D.K."/>
            <person name="Tu X.D."/>
            <person name="Liu B."/>
            <person name="Hao Y."/>
            <person name="Liao X.Y."/>
            <person name="Jiang Y.T."/>
            <person name="Sun W.H."/>
            <person name="Chen J."/>
            <person name="Chen Y.Q."/>
            <person name="Ai Y."/>
            <person name="Zhai J.W."/>
            <person name="Wu S.S."/>
            <person name="Zhou Z."/>
            <person name="Hsiao Y.Y."/>
            <person name="Wu W.L."/>
            <person name="Chen Y.Y."/>
            <person name="Lin Y.F."/>
            <person name="Hsu J.L."/>
            <person name="Li C.Y."/>
            <person name="Wang Z.W."/>
            <person name="Zhao X."/>
            <person name="Zhong W.Y."/>
            <person name="Ma X.K."/>
            <person name="Ma L."/>
            <person name="Huang J."/>
            <person name="Chen G.Z."/>
            <person name="Huang M.Z."/>
            <person name="Huang L."/>
            <person name="Peng D.H."/>
            <person name="Luo Y.B."/>
            <person name="Zou S.Q."/>
            <person name="Chen S.P."/>
            <person name="Lan S."/>
            <person name="Tsai W.C."/>
            <person name="Van de Peer Y."/>
            <person name="Liu Z.J."/>
        </authorList>
    </citation>
    <scope>NUCLEOTIDE SEQUENCE [LARGE SCALE GENOMIC DNA]</scope>
    <source>
        <strain evidence="12">Lor288</strain>
    </source>
</reference>
<evidence type="ECO:0000256" key="7">
    <source>
        <dbReference type="ARBA" id="ARBA00030245"/>
    </source>
</evidence>
<evidence type="ECO:0000256" key="9">
    <source>
        <dbReference type="ARBA" id="ARBA00041713"/>
    </source>
</evidence>
<dbReference type="GO" id="GO:0003743">
    <property type="term" value="F:translation initiation factor activity"/>
    <property type="evidence" value="ECO:0007669"/>
    <property type="project" value="UniProtKB-KW"/>
</dbReference>
<proteinExistence type="inferred from homology"/>
<organism evidence="12 13">
    <name type="scientific">Platanthera guangdongensis</name>
    <dbReference type="NCBI Taxonomy" id="2320717"/>
    <lineage>
        <taxon>Eukaryota</taxon>
        <taxon>Viridiplantae</taxon>
        <taxon>Streptophyta</taxon>
        <taxon>Embryophyta</taxon>
        <taxon>Tracheophyta</taxon>
        <taxon>Spermatophyta</taxon>
        <taxon>Magnoliopsida</taxon>
        <taxon>Liliopsida</taxon>
        <taxon>Asparagales</taxon>
        <taxon>Orchidaceae</taxon>
        <taxon>Orchidoideae</taxon>
        <taxon>Orchideae</taxon>
        <taxon>Orchidinae</taxon>
        <taxon>Platanthera</taxon>
    </lineage>
</organism>
<keyword evidence="3" id="KW-0810">Translation regulation</keyword>
<dbReference type="InterPro" id="IPR023398">
    <property type="entry name" value="TIF_eIF4e-like"/>
</dbReference>
<gene>
    <name evidence="12" type="ORF">KSP40_PGU011418</name>
</gene>
<dbReference type="SUPFAM" id="SSF55418">
    <property type="entry name" value="eIF4e-like"/>
    <property type="match status" value="1"/>
</dbReference>
<accession>A0ABR2MQP6</accession>
<evidence type="ECO:0000256" key="10">
    <source>
        <dbReference type="RuleBase" id="RU004374"/>
    </source>
</evidence>
<sequence length="227" mass="25437">MASGAGKKPSPADQTAMQEAAESENSAGDQAFTEAAGPPVPGRSPRKTPPRHLLEHSWTFWFDNPSAKSKQAAWGISIRPVYTFSNVEDFWGLYNNIHPPSKMSVGADFHCFKYGIEPKWEDPVCSNGGKWTFSCSRSRVDTWWLYTLLAMLGEQFEHGDEICGAVVNVRAKQEKISIWTKNASNEAIQVSIGRQWKELLDYGDAIGFILHEDAKNHDRRAKCCYHA</sequence>
<keyword evidence="2 10" id="KW-0396">Initiation factor</keyword>
<dbReference type="EMBL" id="JBBWWR010000006">
    <property type="protein sequence ID" value="KAK8965258.1"/>
    <property type="molecule type" value="Genomic_DNA"/>
</dbReference>
<evidence type="ECO:0000313" key="12">
    <source>
        <dbReference type="EMBL" id="KAK8965258.1"/>
    </source>
</evidence>
<dbReference type="Gene3D" id="3.30.760.10">
    <property type="entry name" value="RNA Cap, Translation Initiation Factor Eif4e"/>
    <property type="match status" value="1"/>
</dbReference>
<dbReference type="Pfam" id="PF01652">
    <property type="entry name" value="IF4E"/>
    <property type="match status" value="1"/>
</dbReference>
<dbReference type="InterPro" id="IPR001040">
    <property type="entry name" value="TIF_eIF_4E"/>
</dbReference>
<comment type="subunit">
    <text evidence="6">EIF4F is a multi-subunit complex, the composition of which varies with external and internal environmental conditions. It is composed of at least EIF4A, EIF4E and EIF4G. EIF4E is also known to interact with other partners. In higher plants two isoforms of EIF4F have been identified, named isoform EIF4F and isoform EIF(iso)4F. Isoform EIF4F has subunits p220 and p26, whereas isoform EIF(iso)4F has subunits p82 and p28.</text>
</comment>
<dbReference type="InterPro" id="IPR019770">
    <property type="entry name" value="TIF_eIF_4E_CS"/>
</dbReference>
<evidence type="ECO:0000256" key="3">
    <source>
        <dbReference type="ARBA" id="ARBA00022845"/>
    </source>
</evidence>
<evidence type="ECO:0000256" key="1">
    <source>
        <dbReference type="ARBA" id="ARBA00009860"/>
    </source>
</evidence>
<evidence type="ECO:0000313" key="13">
    <source>
        <dbReference type="Proteomes" id="UP001412067"/>
    </source>
</evidence>
<dbReference type="PANTHER" id="PTHR11960">
    <property type="entry name" value="EUKARYOTIC TRANSLATION INITIATION FACTOR 4E RELATED"/>
    <property type="match status" value="1"/>
</dbReference>